<feature type="domain" description="PilZ" evidence="9">
    <location>
        <begin position="535"/>
        <end position="611"/>
    </location>
</feature>
<keyword evidence="6 8" id="KW-0472">Membrane</keyword>
<name>A0A132BV77_9RHOB</name>
<gene>
    <name evidence="11" type="primary">bcsA</name>
    <name evidence="11" type="ORF">TRIHO_29020</name>
</gene>
<evidence type="ECO:0000256" key="6">
    <source>
        <dbReference type="ARBA" id="ARBA00023136"/>
    </source>
</evidence>
<protein>
    <submittedName>
        <fullName evidence="11">Cellulose synthase catalytic subunit</fullName>
        <ecNumber evidence="11">2.4.1.12</ecNumber>
    </submittedName>
</protein>
<evidence type="ECO:0000256" key="3">
    <source>
        <dbReference type="ARBA" id="ARBA00022679"/>
    </source>
</evidence>
<feature type="transmembrane region" description="Helical" evidence="8">
    <location>
        <begin position="475"/>
        <end position="494"/>
    </location>
</feature>
<evidence type="ECO:0000256" key="7">
    <source>
        <dbReference type="SAM" id="MobiDB-lite"/>
    </source>
</evidence>
<dbReference type="Pfam" id="PF07238">
    <property type="entry name" value="PilZ"/>
    <property type="match status" value="1"/>
</dbReference>
<dbReference type="SUPFAM" id="SSF53448">
    <property type="entry name" value="Nucleotide-diphospho-sugar transferases"/>
    <property type="match status" value="1"/>
</dbReference>
<keyword evidence="3 11" id="KW-0808">Transferase</keyword>
<dbReference type="EMBL" id="LPUY01000077">
    <property type="protein sequence ID" value="KUP92263.1"/>
    <property type="molecule type" value="Genomic_DNA"/>
</dbReference>
<dbReference type="PATRIC" id="fig|1768241.3.peg.3038"/>
<feature type="transmembrane region" description="Helical" evidence="8">
    <location>
        <begin position="32"/>
        <end position="50"/>
    </location>
</feature>
<dbReference type="Pfam" id="PF13632">
    <property type="entry name" value="Glyco_trans_2_3"/>
    <property type="match status" value="1"/>
</dbReference>
<dbReference type="RefSeq" id="WP_068245098.1">
    <property type="nucleotide sequence ID" value="NZ_LPUY01000077.1"/>
</dbReference>
<evidence type="ECO:0000256" key="8">
    <source>
        <dbReference type="SAM" id="Phobius"/>
    </source>
</evidence>
<dbReference type="PANTHER" id="PTHR43867:SF2">
    <property type="entry name" value="CELLULOSE SYNTHASE CATALYTIC SUBUNIT A [UDP-FORMING]"/>
    <property type="match status" value="1"/>
</dbReference>
<evidence type="ECO:0000256" key="1">
    <source>
        <dbReference type="ARBA" id="ARBA00004141"/>
    </source>
</evidence>
<feature type="transmembrane region" description="Helical" evidence="8">
    <location>
        <begin position="6"/>
        <end position="25"/>
    </location>
</feature>
<dbReference type="OrthoDB" id="9806824at2"/>
<keyword evidence="5 8" id="KW-1133">Transmembrane helix</keyword>
<sequence>MQTESFLPLLMISAALFLFSARLRTAALGDQIVLVGLAVVILRYLSWRIFDTVLPAQLLSIEGIFVWSIFIIEFLTWIDVAILYAFMLRRTNRTPEADLHEARLRAMDPYDLPEVDVFIATYDEPAKVLEKTIVGASAMDWPRSRINIWVLDDGRREWLRDLCHRLEVGYLTRADNAHAKAGNINAAVARTSAPYFLVLDADFIPLRNFLYRAMGFFQDPRIGIVQIPHNFFNPDPMQASLNMSKVIPDDQRFFFEAVMPGRDGYDCAFCCGSNGVVRRSALEEIGNALPSGSITEDMLLTLAFLRKGYITRFLDERLALGMAPENINAFFIQRARWVRGAIQIMFLREGPFGAPGLTWYQRLFFVPLHWITQSLGQTMAMVTPVIFMLANIPPLVNATADTVISYQFPAIVAAIAALRHFAPGEFHPLATMAHSVLQGFRLLPVVIATLIKPHGHAFKVTPKGLGGGEVHDSPTVILCLVLCLLMTLGLAINANFNTQIVVASHLMPVVAIWSILNMVVLLLVTKLAITPPMLRSEERFEMTEAVVLHLEDAQEAADTVDMSLNGIQVKILYSPYNAPKPGDWIGIAINDVGVVPGRVLRVVAEGRGLRLFINFELPDAVPVARDAASETEPETDQLGALDRIRQRLIRKLYTEERERKFEDHTGVSIGLTMLRGIVSAERTDVTRRNAQSPDTAPPVIPAWLKSLEAQSEESLDHAWREKLHVDEQTTGGEPETYPKTYDNTG</sequence>
<feature type="transmembrane region" description="Helical" evidence="8">
    <location>
        <begin position="65"/>
        <end position="86"/>
    </location>
</feature>
<keyword evidence="4 8" id="KW-0812">Transmembrane</keyword>
<dbReference type="PANTHER" id="PTHR43867">
    <property type="entry name" value="CELLULOSE SYNTHASE CATALYTIC SUBUNIT A [UDP-FORMING]"/>
    <property type="match status" value="1"/>
</dbReference>
<evidence type="ECO:0000259" key="9">
    <source>
        <dbReference type="Pfam" id="PF07238"/>
    </source>
</evidence>
<dbReference type="InterPro" id="IPR001173">
    <property type="entry name" value="Glyco_trans_2-like"/>
</dbReference>
<comment type="subcellular location">
    <subcellularLocation>
        <location evidence="1">Membrane</location>
        <topology evidence="1">Multi-pass membrane protein</topology>
    </subcellularLocation>
</comment>
<dbReference type="Proteomes" id="UP000068382">
    <property type="component" value="Unassembled WGS sequence"/>
</dbReference>
<keyword evidence="12" id="KW-1185">Reference proteome</keyword>
<feature type="region of interest" description="Disordered" evidence="7">
    <location>
        <begin position="724"/>
        <end position="745"/>
    </location>
</feature>
<feature type="transmembrane region" description="Helical" evidence="8">
    <location>
        <begin position="506"/>
        <end position="529"/>
    </location>
</feature>
<feature type="domain" description="Glycosyltransferase 2-like" evidence="10">
    <location>
        <begin position="195"/>
        <end position="394"/>
    </location>
</feature>
<evidence type="ECO:0000256" key="2">
    <source>
        <dbReference type="ARBA" id="ARBA00022676"/>
    </source>
</evidence>
<dbReference type="GO" id="GO:0005886">
    <property type="term" value="C:plasma membrane"/>
    <property type="evidence" value="ECO:0007669"/>
    <property type="project" value="TreeGrafter"/>
</dbReference>
<evidence type="ECO:0000313" key="12">
    <source>
        <dbReference type="Proteomes" id="UP000068382"/>
    </source>
</evidence>
<dbReference type="InterPro" id="IPR009875">
    <property type="entry name" value="PilZ_domain"/>
</dbReference>
<dbReference type="Gene3D" id="3.90.550.10">
    <property type="entry name" value="Spore Coat Polysaccharide Biosynthesis Protein SpsA, Chain A"/>
    <property type="match status" value="1"/>
</dbReference>
<dbReference type="GO" id="GO:0035438">
    <property type="term" value="F:cyclic-di-GMP binding"/>
    <property type="evidence" value="ECO:0007669"/>
    <property type="project" value="InterPro"/>
</dbReference>
<dbReference type="InterPro" id="IPR029044">
    <property type="entry name" value="Nucleotide-diphossugar_trans"/>
</dbReference>
<accession>A0A132BV77</accession>
<dbReference type="EC" id="2.4.1.12" evidence="11"/>
<proteinExistence type="predicted"/>
<evidence type="ECO:0000256" key="4">
    <source>
        <dbReference type="ARBA" id="ARBA00022692"/>
    </source>
</evidence>
<dbReference type="AlphaFoldDB" id="A0A132BV77"/>
<dbReference type="GO" id="GO:0016760">
    <property type="term" value="F:cellulose synthase (UDP-forming) activity"/>
    <property type="evidence" value="ECO:0007669"/>
    <property type="project" value="UniProtKB-EC"/>
</dbReference>
<dbReference type="InterPro" id="IPR050321">
    <property type="entry name" value="Glycosyltr_2/OpgH_subfam"/>
</dbReference>
<reference evidence="11 12" key="1">
    <citation type="submission" date="2015-12" db="EMBL/GenBank/DDBJ databases">
        <title>Genome sequence of the marine Rhodobacteraceae strain O3.65, Candidatus Tritonibacter horizontis.</title>
        <authorList>
            <person name="Poehlein A."/>
            <person name="Giebel H.A."/>
            <person name="Voget S."/>
            <person name="Brinkhoff T."/>
        </authorList>
    </citation>
    <scope>NUCLEOTIDE SEQUENCE [LARGE SCALE GENOMIC DNA]</scope>
    <source>
        <strain evidence="11 12">O3.65</strain>
    </source>
</reference>
<dbReference type="CDD" id="cd06421">
    <property type="entry name" value="CESA_CelA_like"/>
    <property type="match status" value="1"/>
</dbReference>
<organism evidence="11 12">
    <name type="scientific">Tritonibacter horizontis</name>
    <dbReference type="NCBI Taxonomy" id="1768241"/>
    <lineage>
        <taxon>Bacteria</taxon>
        <taxon>Pseudomonadati</taxon>
        <taxon>Pseudomonadota</taxon>
        <taxon>Alphaproteobacteria</taxon>
        <taxon>Rhodobacterales</taxon>
        <taxon>Paracoccaceae</taxon>
        <taxon>Tritonibacter</taxon>
    </lineage>
</organism>
<keyword evidence="2 11" id="KW-0328">Glycosyltransferase</keyword>
<evidence type="ECO:0000256" key="5">
    <source>
        <dbReference type="ARBA" id="ARBA00022989"/>
    </source>
</evidence>
<evidence type="ECO:0000259" key="10">
    <source>
        <dbReference type="Pfam" id="PF13632"/>
    </source>
</evidence>
<comment type="caution">
    <text evidence="11">The sequence shown here is derived from an EMBL/GenBank/DDBJ whole genome shotgun (WGS) entry which is preliminary data.</text>
</comment>
<evidence type="ECO:0000313" key="11">
    <source>
        <dbReference type="EMBL" id="KUP92263.1"/>
    </source>
</evidence>